<proteinExistence type="predicted"/>
<dbReference type="Pfam" id="PF07690">
    <property type="entry name" value="MFS_1"/>
    <property type="match status" value="1"/>
</dbReference>
<evidence type="ECO:0000256" key="7">
    <source>
        <dbReference type="SAM" id="Phobius"/>
    </source>
</evidence>
<sequence length="407" mass="43026">MNPVSRFFRKLTMKPQGMTIVIAAFLPIFAIVSMFPIVASMIAHFNTDPDAAAKVPLMVTAPGLTIAILAPFAGWFVDTFGRRRLLLICTFFYGLFGTLPFFLDDLNHIFASRLALGVCEAGILTIVNTLIGDYWDNESRRNWLFLQGVIGPFLASGVILMSGLVASVRWNGGFLVYLVAFPIYLAMLVFLYEPQGRATHDEAPTAPAGEKARFPLGAALGVGALTLFSAAQYYVFIVNGSIAFGEVGVTDPAAVAKMSFLPSLFVILGALLFRILSGRSNGVQLGAFLAILGIGLAAIGLARNPGEMIVGLAIQQTGAGMAVPSLIAWAQTKFPFEHRGRGMGIWTGSFFFGQFISPALVHQASGATGSMQGAFVTAGTASLIVALAALGMGIARGKTPHGAPNPA</sequence>
<comment type="subcellular location">
    <subcellularLocation>
        <location evidence="1">Cell membrane</location>
        <topology evidence="1">Multi-pass membrane protein</topology>
    </subcellularLocation>
</comment>
<feature type="transmembrane region" description="Helical" evidence="7">
    <location>
        <begin position="84"/>
        <end position="103"/>
    </location>
</feature>
<evidence type="ECO:0000256" key="4">
    <source>
        <dbReference type="ARBA" id="ARBA00022692"/>
    </source>
</evidence>
<feature type="transmembrane region" description="Helical" evidence="7">
    <location>
        <begin position="55"/>
        <end position="77"/>
    </location>
</feature>
<evidence type="ECO:0000313" key="10">
    <source>
        <dbReference type="Proteomes" id="UP001589858"/>
    </source>
</evidence>
<keyword evidence="6 7" id="KW-0472">Membrane</keyword>
<dbReference type="EMBL" id="JBHLTM010000026">
    <property type="protein sequence ID" value="MFC0684153.1"/>
    <property type="molecule type" value="Genomic_DNA"/>
</dbReference>
<evidence type="ECO:0000313" key="9">
    <source>
        <dbReference type="EMBL" id="MFC0684153.1"/>
    </source>
</evidence>
<keyword evidence="4 7" id="KW-0812">Transmembrane</keyword>
<keyword evidence="10" id="KW-1185">Reference proteome</keyword>
<feature type="transmembrane region" description="Helical" evidence="7">
    <location>
        <begin position="20"/>
        <end position="43"/>
    </location>
</feature>
<keyword evidence="5 7" id="KW-1133">Transmembrane helix</keyword>
<dbReference type="CDD" id="cd17473">
    <property type="entry name" value="MFS_arabinose_efflux_permease_like"/>
    <property type="match status" value="1"/>
</dbReference>
<keyword evidence="2" id="KW-0813">Transport</keyword>
<evidence type="ECO:0000256" key="3">
    <source>
        <dbReference type="ARBA" id="ARBA00022475"/>
    </source>
</evidence>
<reference evidence="9 10" key="1">
    <citation type="submission" date="2024-09" db="EMBL/GenBank/DDBJ databases">
        <authorList>
            <person name="Sun Q."/>
            <person name="Mori K."/>
        </authorList>
    </citation>
    <scope>NUCLEOTIDE SEQUENCE [LARGE SCALE GENOMIC DNA]</scope>
    <source>
        <strain evidence="9 10">CICC 11035S</strain>
    </source>
</reference>
<dbReference type="InterPro" id="IPR020846">
    <property type="entry name" value="MFS_dom"/>
</dbReference>
<feature type="transmembrane region" description="Helical" evidence="7">
    <location>
        <begin position="174"/>
        <end position="193"/>
    </location>
</feature>
<dbReference type="PROSITE" id="PS50850">
    <property type="entry name" value="MFS"/>
    <property type="match status" value="1"/>
</dbReference>
<feature type="transmembrane region" description="Helical" evidence="7">
    <location>
        <begin position="342"/>
        <end position="361"/>
    </location>
</feature>
<feature type="transmembrane region" description="Helical" evidence="7">
    <location>
        <begin position="143"/>
        <end position="168"/>
    </location>
</feature>
<feature type="transmembrane region" description="Helical" evidence="7">
    <location>
        <begin position="254"/>
        <end position="273"/>
    </location>
</feature>
<dbReference type="InterPro" id="IPR036259">
    <property type="entry name" value="MFS_trans_sf"/>
</dbReference>
<name>A0ABV6S4I1_9SPHN</name>
<evidence type="ECO:0000256" key="5">
    <source>
        <dbReference type="ARBA" id="ARBA00022989"/>
    </source>
</evidence>
<feature type="transmembrane region" description="Helical" evidence="7">
    <location>
        <begin position="285"/>
        <end position="302"/>
    </location>
</feature>
<evidence type="ECO:0000256" key="1">
    <source>
        <dbReference type="ARBA" id="ARBA00004651"/>
    </source>
</evidence>
<evidence type="ECO:0000256" key="6">
    <source>
        <dbReference type="ARBA" id="ARBA00023136"/>
    </source>
</evidence>
<keyword evidence="3" id="KW-1003">Cell membrane</keyword>
<feature type="transmembrane region" description="Helical" evidence="7">
    <location>
        <begin position="109"/>
        <end position="131"/>
    </location>
</feature>
<comment type="caution">
    <text evidence="9">The sequence shown here is derived from an EMBL/GenBank/DDBJ whole genome shotgun (WGS) entry which is preliminary data.</text>
</comment>
<evidence type="ECO:0000259" key="8">
    <source>
        <dbReference type="PROSITE" id="PS50850"/>
    </source>
</evidence>
<feature type="transmembrane region" description="Helical" evidence="7">
    <location>
        <begin position="373"/>
        <end position="395"/>
    </location>
</feature>
<gene>
    <name evidence="9" type="ORF">ACFFF8_06070</name>
</gene>
<feature type="domain" description="Major facilitator superfamily (MFS) profile" evidence="8">
    <location>
        <begin position="16"/>
        <end position="397"/>
    </location>
</feature>
<dbReference type="SUPFAM" id="SSF103473">
    <property type="entry name" value="MFS general substrate transporter"/>
    <property type="match status" value="1"/>
</dbReference>
<dbReference type="PANTHER" id="PTHR23517:SF2">
    <property type="entry name" value="MULTIDRUG RESISTANCE PROTEIN MDTH"/>
    <property type="match status" value="1"/>
</dbReference>
<dbReference type="InterPro" id="IPR011701">
    <property type="entry name" value="MFS"/>
</dbReference>
<dbReference type="Proteomes" id="UP001589858">
    <property type="component" value="Unassembled WGS sequence"/>
</dbReference>
<organism evidence="9 10">
    <name type="scientific">Novosphingobium clariflavum</name>
    <dbReference type="NCBI Taxonomy" id="2029884"/>
    <lineage>
        <taxon>Bacteria</taxon>
        <taxon>Pseudomonadati</taxon>
        <taxon>Pseudomonadota</taxon>
        <taxon>Alphaproteobacteria</taxon>
        <taxon>Sphingomonadales</taxon>
        <taxon>Sphingomonadaceae</taxon>
        <taxon>Novosphingobium</taxon>
    </lineage>
</organism>
<dbReference type="InterPro" id="IPR050171">
    <property type="entry name" value="MFS_Transporters"/>
</dbReference>
<dbReference type="PANTHER" id="PTHR23517">
    <property type="entry name" value="RESISTANCE PROTEIN MDTM, PUTATIVE-RELATED-RELATED"/>
    <property type="match status" value="1"/>
</dbReference>
<feature type="transmembrane region" description="Helical" evidence="7">
    <location>
        <begin position="308"/>
        <end position="330"/>
    </location>
</feature>
<accession>A0ABV6S4I1</accession>
<feature type="transmembrane region" description="Helical" evidence="7">
    <location>
        <begin position="214"/>
        <end position="234"/>
    </location>
</feature>
<protein>
    <submittedName>
        <fullName evidence="9">MFS transporter</fullName>
    </submittedName>
</protein>
<dbReference type="Gene3D" id="1.20.1250.20">
    <property type="entry name" value="MFS general substrate transporter like domains"/>
    <property type="match status" value="1"/>
</dbReference>
<evidence type="ECO:0000256" key="2">
    <source>
        <dbReference type="ARBA" id="ARBA00022448"/>
    </source>
</evidence>
<dbReference type="RefSeq" id="WP_267218235.1">
    <property type="nucleotide sequence ID" value="NZ_JAPCWC010000001.1"/>
</dbReference>